<name>U7QLD0_9CYAN</name>
<reference evidence="2 3" key="1">
    <citation type="journal article" date="2013" name="Front. Microbiol.">
        <title>Comparative genomic analyses of the cyanobacterium, Lyngbya aestuarii BL J, a powerful hydrogen producer.</title>
        <authorList>
            <person name="Kothari A."/>
            <person name="Vaughn M."/>
            <person name="Garcia-Pichel F."/>
        </authorList>
    </citation>
    <scope>NUCLEOTIDE SEQUENCE [LARGE SCALE GENOMIC DNA]</scope>
    <source>
        <strain evidence="2 3">BL J</strain>
    </source>
</reference>
<sequence length="49" mass="5938">MEAAFNVSLQQIQHQRPHRQAHSSQKEREIYLPSLQWPQPIHQLHDREI</sequence>
<keyword evidence="3" id="KW-1185">Reference proteome</keyword>
<organism evidence="2 3">
    <name type="scientific">Lyngbya aestuarii BL J</name>
    <dbReference type="NCBI Taxonomy" id="1348334"/>
    <lineage>
        <taxon>Bacteria</taxon>
        <taxon>Bacillati</taxon>
        <taxon>Cyanobacteriota</taxon>
        <taxon>Cyanophyceae</taxon>
        <taxon>Oscillatoriophycideae</taxon>
        <taxon>Oscillatoriales</taxon>
        <taxon>Microcoleaceae</taxon>
        <taxon>Lyngbya</taxon>
    </lineage>
</organism>
<dbReference type="Proteomes" id="UP000017127">
    <property type="component" value="Unassembled WGS sequence"/>
</dbReference>
<dbReference type="GO" id="GO:0004386">
    <property type="term" value="F:helicase activity"/>
    <property type="evidence" value="ECO:0007669"/>
    <property type="project" value="UniProtKB-KW"/>
</dbReference>
<dbReference type="EMBL" id="AUZM01000008">
    <property type="protein sequence ID" value="ERT08693.1"/>
    <property type="molecule type" value="Genomic_DNA"/>
</dbReference>
<keyword evidence="2" id="KW-0347">Helicase</keyword>
<evidence type="ECO:0000256" key="1">
    <source>
        <dbReference type="SAM" id="MobiDB-lite"/>
    </source>
</evidence>
<gene>
    <name evidence="2" type="ORF">M595_1234</name>
</gene>
<accession>U7QLD0</accession>
<keyword evidence="2" id="KW-0067">ATP-binding</keyword>
<evidence type="ECO:0000313" key="3">
    <source>
        <dbReference type="Proteomes" id="UP000017127"/>
    </source>
</evidence>
<feature type="region of interest" description="Disordered" evidence="1">
    <location>
        <begin position="1"/>
        <end position="27"/>
    </location>
</feature>
<keyword evidence="2" id="KW-0378">Hydrolase</keyword>
<dbReference type="AlphaFoldDB" id="U7QLD0"/>
<proteinExistence type="predicted"/>
<comment type="caution">
    <text evidence="2">The sequence shown here is derived from an EMBL/GenBank/DDBJ whole genome shotgun (WGS) entry which is preliminary data.</text>
</comment>
<keyword evidence="2" id="KW-0547">Nucleotide-binding</keyword>
<protein>
    <submittedName>
        <fullName evidence="2">Helicase superfamily 3 domain protein</fullName>
    </submittedName>
</protein>
<evidence type="ECO:0000313" key="2">
    <source>
        <dbReference type="EMBL" id="ERT08693.1"/>
    </source>
</evidence>